<feature type="domain" description="Rhodopsin" evidence="7">
    <location>
        <begin position="26"/>
        <end position="158"/>
    </location>
</feature>
<name>E9F7N8_METRA</name>
<sequence>MDSDNDADILILTAVFGFASTLFMVLRLAIRKIKKRPLDISDYLTLIAIACVQARTAFTTVVVLWGNNNDYLIDEHPDPTEIYHLVVGSKLTLANRFIYNTYLWIQKAVVLLFYRRIFSVLPAAAQIIAIYWIVLCATYLAAQAACVLDCVPLRLYWQVVPNPVPWILSLQHTTLKRRLQIIGLFSIGVFLIAIALARLPVYKDGTSQDRRHLWGSIEQFCSALVANLPVIYSLLRKTSSGQIPPRLTRAASLDRRGLPRSSSLSSWASEVELGSWPSPNTTLDSKGTSTITIDHLERAVIPRDPP</sequence>
<dbReference type="RefSeq" id="XP_007824476.2">
    <property type="nucleotide sequence ID" value="XM_007826285.2"/>
</dbReference>
<feature type="transmembrane region" description="Helical" evidence="6">
    <location>
        <begin position="181"/>
        <end position="201"/>
    </location>
</feature>
<feature type="transmembrane region" description="Helical" evidence="6">
    <location>
        <begin position="42"/>
        <end position="65"/>
    </location>
</feature>
<evidence type="ECO:0000313" key="9">
    <source>
        <dbReference type="Proteomes" id="UP000002498"/>
    </source>
</evidence>
<dbReference type="Proteomes" id="UP000002498">
    <property type="component" value="Unassembled WGS sequence"/>
</dbReference>
<dbReference type="InterPro" id="IPR049326">
    <property type="entry name" value="Rhodopsin_dom_fungi"/>
</dbReference>
<keyword evidence="4 6" id="KW-0472">Membrane</keyword>
<evidence type="ECO:0000259" key="7">
    <source>
        <dbReference type="Pfam" id="PF20684"/>
    </source>
</evidence>
<dbReference type="PANTHER" id="PTHR33048:SF166">
    <property type="entry name" value="PTH11-LIKE INTEGRAL MEMBRANE PROTEIN"/>
    <property type="match status" value="1"/>
</dbReference>
<evidence type="ECO:0000256" key="4">
    <source>
        <dbReference type="ARBA" id="ARBA00023136"/>
    </source>
</evidence>
<dbReference type="KEGG" id="maj:MAA_08287"/>
<dbReference type="GO" id="GO:0016020">
    <property type="term" value="C:membrane"/>
    <property type="evidence" value="ECO:0007669"/>
    <property type="project" value="UniProtKB-SubCell"/>
</dbReference>
<feature type="transmembrane region" description="Helical" evidence="6">
    <location>
        <begin position="12"/>
        <end position="30"/>
    </location>
</feature>
<keyword evidence="2 6" id="KW-0812">Transmembrane</keyword>
<protein>
    <submittedName>
        <fullName evidence="8">PTH11-type GPCR protein</fullName>
    </submittedName>
</protein>
<evidence type="ECO:0000256" key="5">
    <source>
        <dbReference type="ARBA" id="ARBA00038359"/>
    </source>
</evidence>
<accession>E9F7N8</accession>
<dbReference type="OrthoDB" id="3903189at2759"/>
<dbReference type="PANTHER" id="PTHR33048">
    <property type="entry name" value="PTH11-LIKE INTEGRAL MEMBRANE PROTEIN (AFU_ORTHOLOGUE AFUA_5G11245)"/>
    <property type="match status" value="1"/>
</dbReference>
<dbReference type="InterPro" id="IPR052337">
    <property type="entry name" value="SAT4-like"/>
</dbReference>
<organism evidence="8 9">
    <name type="scientific">Metarhizium robertsii (strain ARSEF 23 / ATCC MYA-3075)</name>
    <name type="common">Metarhizium anisopliae (strain ARSEF 23)</name>
    <dbReference type="NCBI Taxonomy" id="655844"/>
    <lineage>
        <taxon>Eukaryota</taxon>
        <taxon>Fungi</taxon>
        <taxon>Dikarya</taxon>
        <taxon>Ascomycota</taxon>
        <taxon>Pezizomycotina</taxon>
        <taxon>Sordariomycetes</taxon>
        <taxon>Hypocreomycetidae</taxon>
        <taxon>Hypocreales</taxon>
        <taxon>Clavicipitaceae</taxon>
        <taxon>Metarhizium</taxon>
    </lineage>
</organism>
<comment type="subcellular location">
    <subcellularLocation>
        <location evidence="1">Membrane</location>
        <topology evidence="1">Multi-pass membrane protein</topology>
    </subcellularLocation>
</comment>
<feature type="domain" description="Rhodopsin" evidence="7">
    <location>
        <begin position="163"/>
        <end position="237"/>
    </location>
</feature>
<evidence type="ECO:0000256" key="1">
    <source>
        <dbReference type="ARBA" id="ARBA00004141"/>
    </source>
</evidence>
<feature type="transmembrane region" description="Helical" evidence="6">
    <location>
        <begin position="85"/>
        <end position="105"/>
    </location>
</feature>
<evidence type="ECO:0000256" key="6">
    <source>
        <dbReference type="SAM" id="Phobius"/>
    </source>
</evidence>
<comment type="similarity">
    <text evidence="5">Belongs to the SAT4 family.</text>
</comment>
<proteinExistence type="inferred from homology"/>
<evidence type="ECO:0000313" key="8">
    <source>
        <dbReference type="EMBL" id="EFY96176.2"/>
    </source>
</evidence>
<keyword evidence="3 6" id="KW-1133">Transmembrane helix</keyword>
<dbReference type="AlphaFoldDB" id="E9F7N8"/>
<gene>
    <name evidence="8" type="ORF">MAA_08287</name>
</gene>
<feature type="transmembrane region" description="Helical" evidence="6">
    <location>
        <begin position="117"/>
        <end position="134"/>
    </location>
</feature>
<reference evidence="8 9" key="2">
    <citation type="journal article" date="2014" name="Proc. Natl. Acad. Sci. U.S.A.">
        <title>Trajectory and genomic determinants of fungal-pathogen speciation and host adaptation.</title>
        <authorList>
            <person name="Hu X."/>
            <person name="Xiao G."/>
            <person name="Zheng P."/>
            <person name="Shang Y."/>
            <person name="Su Y."/>
            <person name="Zhang X."/>
            <person name="Liu X."/>
            <person name="Zhan S."/>
            <person name="St Leger R.J."/>
            <person name="Wang C."/>
        </authorList>
    </citation>
    <scope>GENOME REANNOTATION</scope>
    <source>
        <strain evidence="9">ARSEF 23 / ATCC MYA-3075</strain>
    </source>
</reference>
<dbReference type="GeneID" id="19262573"/>
<evidence type="ECO:0000256" key="3">
    <source>
        <dbReference type="ARBA" id="ARBA00022989"/>
    </source>
</evidence>
<evidence type="ECO:0000256" key="2">
    <source>
        <dbReference type="ARBA" id="ARBA00022692"/>
    </source>
</evidence>
<comment type="caution">
    <text evidence="8">The sequence shown here is derived from an EMBL/GenBank/DDBJ whole genome shotgun (WGS) entry which is preliminary data.</text>
</comment>
<reference evidence="8 9" key="1">
    <citation type="journal article" date="2011" name="PLoS Genet.">
        <title>Genome sequencing and comparative transcriptomics of the model entomopathogenic fungi Metarhizium anisopliae and M. acridum.</title>
        <authorList>
            <person name="Gao Q."/>
            <person name="Jin K."/>
            <person name="Ying S.H."/>
            <person name="Zhang Y."/>
            <person name="Xiao G."/>
            <person name="Shang Y."/>
            <person name="Duan Z."/>
            <person name="Hu X."/>
            <person name="Xie X.Q."/>
            <person name="Zhou G."/>
            <person name="Peng G."/>
            <person name="Luo Z."/>
            <person name="Huang W."/>
            <person name="Wang B."/>
            <person name="Fang W."/>
            <person name="Wang S."/>
            <person name="Zhong Y."/>
            <person name="Ma L.J."/>
            <person name="St Leger R.J."/>
            <person name="Zhao G.P."/>
            <person name="Pei Y."/>
            <person name="Feng M.G."/>
            <person name="Xia Y."/>
            <person name="Wang C."/>
        </authorList>
    </citation>
    <scope>NUCLEOTIDE SEQUENCE [LARGE SCALE GENOMIC DNA]</scope>
    <source>
        <strain evidence="9">ARSEF 23 / ATCC MYA-3075</strain>
    </source>
</reference>
<keyword evidence="9" id="KW-1185">Reference proteome</keyword>
<dbReference type="EMBL" id="ADNJ02000001">
    <property type="protein sequence ID" value="EFY96176.2"/>
    <property type="molecule type" value="Genomic_DNA"/>
</dbReference>
<dbReference type="Pfam" id="PF20684">
    <property type="entry name" value="Fung_rhodopsin"/>
    <property type="match status" value="2"/>
</dbReference>
<dbReference type="HOGENOM" id="CLU_019101_1_0_1"/>